<protein>
    <submittedName>
        <fullName evidence="2">DUF3179 domain-containing protein</fullName>
    </submittedName>
</protein>
<dbReference type="RefSeq" id="WP_167226158.1">
    <property type="nucleotide sequence ID" value="NZ_JAAQPH010000011.1"/>
</dbReference>
<evidence type="ECO:0000313" key="3">
    <source>
        <dbReference type="Proteomes" id="UP000761264"/>
    </source>
</evidence>
<keyword evidence="1" id="KW-0732">Signal</keyword>
<feature type="signal peptide" evidence="1">
    <location>
        <begin position="1"/>
        <end position="21"/>
    </location>
</feature>
<sequence length="459" mass="50620">MPLRRPALCANFLVSAGLALAAGLLAVEARAEPDEEMLGRSLALFAAQSDVRQGAVEEIRQSGRKDAIPALIQARRFLGDIPGIEEALAELTGNTENDSWYEWMLWQQAHPEIVPFEGFDTFKAIVFQRIDLNFGLFLQPGVDHEIRLEEIVWGGVIKDGIPALTNPALLEAGAADYLTDEELVFGVKINGDARAYPLRILDWHEMFNDVVGGVPVSLAYCTLCGSGILFETTVEGRDAPFVFGSSGFLYRSNKLMYDQETHSLWNQFTGRPVVGPLTGSGIELKTRPVAITSWSAWRDANPDTKVLSLETGHQRDYRPGAPYGTYFSSPNLMFPALVEEEKLQAKDYVFALRSSGTEKAWPLTRFTGGQVINDEAGILDLVLIGDEATRTVRAYRRDGQTFEQGESPAELRSGETVWKVTEEALVGPDGEQLARLPGHIAYWFAWSGYLGDEGEVAAR</sequence>
<accession>A0A967K7S2</accession>
<comment type="caution">
    <text evidence="2">The sequence shown here is derived from an EMBL/GenBank/DDBJ whole genome shotgun (WGS) entry which is preliminary data.</text>
</comment>
<feature type="chain" id="PRO_5037788555" evidence="1">
    <location>
        <begin position="22"/>
        <end position="459"/>
    </location>
</feature>
<dbReference type="EMBL" id="JAAQPH010000011">
    <property type="protein sequence ID" value="NIA70003.1"/>
    <property type="molecule type" value="Genomic_DNA"/>
</dbReference>
<keyword evidence="3" id="KW-1185">Reference proteome</keyword>
<name>A0A967K7S2_9PROT</name>
<evidence type="ECO:0000256" key="1">
    <source>
        <dbReference type="SAM" id="SignalP"/>
    </source>
</evidence>
<dbReference type="InterPro" id="IPR021516">
    <property type="entry name" value="DUF3179"/>
</dbReference>
<organism evidence="2 3">
    <name type="scientific">Pelagibius litoralis</name>
    <dbReference type="NCBI Taxonomy" id="374515"/>
    <lineage>
        <taxon>Bacteria</taxon>
        <taxon>Pseudomonadati</taxon>
        <taxon>Pseudomonadota</taxon>
        <taxon>Alphaproteobacteria</taxon>
        <taxon>Rhodospirillales</taxon>
        <taxon>Rhodovibrionaceae</taxon>
        <taxon>Pelagibius</taxon>
    </lineage>
</organism>
<evidence type="ECO:0000313" key="2">
    <source>
        <dbReference type="EMBL" id="NIA70003.1"/>
    </source>
</evidence>
<reference evidence="2" key="1">
    <citation type="submission" date="2020-03" db="EMBL/GenBank/DDBJ databases">
        <title>Genome of Pelagibius litoralis DSM 21314T.</title>
        <authorList>
            <person name="Wang G."/>
        </authorList>
    </citation>
    <scope>NUCLEOTIDE SEQUENCE</scope>
    <source>
        <strain evidence="2">DSM 21314</strain>
    </source>
</reference>
<dbReference type="Pfam" id="PF11376">
    <property type="entry name" value="DUF3179"/>
    <property type="match status" value="1"/>
</dbReference>
<dbReference type="AlphaFoldDB" id="A0A967K7S2"/>
<dbReference type="Proteomes" id="UP000761264">
    <property type="component" value="Unassembled WGS sequence"/>
</dbReference>
<gene>
    <name evidence="2" type="ORF">HBA54_15470</name>
</gene>
<proteinExistence type="predicted"/>